<evidence type="ECO:0008006" key="5">
    <source>
        <dbReference type="Google" id="ProtNLM"/>
    </source>
</evidence>
<evidence type="ECO:0000313" key="3">
    <source>
        <dbReference type="EMBL" id="KAF7318343.1"/>
    </source>
</evidence>
<proteinExistence type="predicted"/>
<dbReference type="Gene3D" id="1.10.150.130">
    <property type="match status" value="1"/>
</dbReference>
<accession>A0A8H6TGM6</accession>
<dbReference type="Gene3D" id="1.10.443.10">
    <property type="entry name" value="Intergrase catalytic core"/>
    <property type="match status" value="1"/>
</dbReference>
<dbReference type="SUPFAM" id="SSF47823">
    <property type="entry name" value="lambda integrase-like, N-terminal domain"/>
    <property type="match status" value="1"/>
</dbReference>
<dbReference type="InterPro" id="IPR011010">
    <property type="entry name" value="DNA_brk_join_enz"/>
</dbReference>
<dbReference type="InterPro" id="IPR013762">
    <property type="entry name" value="Integrase-like_cat_sf"/>
</dbReference>
<keyword evidence="2" id="KW-0233">DNA recombination</keyword>
<dbReference type="EMBL" id="JACAZE010000004">
    <property type="protein sequence ID" value="KAF7318343.1"/>
    <property type="molecule type" value="Genomic_DNA"/>
</dbReference>
<dbReference type="SUPFAM" id="SSF56349">
    <property type="entry name" value="DNA breaking-rejoining enzymes"/>
    <property type="match status" value="1"/>
</dbReference>
<dbReference type="InterPro" id="IPR010998">
    <property type="entry name" value="Integrase_recombinase_N"/>
</dbReference>
<comment type="caution">
    <text evidence="3">The sequence shown here is derived from an EMBL/GenBank/DDBJ whole genome shotgun (WGS) entry which is preliminary data.</text>
</comment>
<evidence type="ECO:0000256" key="1">
    <source>
        <dbReference type="ARBA" id="ARBA00023125"/>
    </source>
</evidence>
<protein>
    <recommendedName>
        <fullName evidence="5">Core-binding (CB) domain-containing protein</fullName>
    </recommendedName>
</protein>
<dbReference type="InterPro" id="IPR052925">
    <property type="entry name" value="Phage_Integrase-like_Recomb"/>
</dbReference>
<dbReference type="GO" id="GO:0006310">
    <property type="term" value="P:DNA recombination"/>
    <property type="evidence" value="ECO:0007669"/>
    <property type="project" value="UniProtKB-KW"/>
</dbReference>
<reference evidence="3" key="1">
    <citation type="submission" date="2020-05" db="EMBL/GenBank/DDBJ databases">
        <title>Mycena genomes resolve the evolution of fungal bioluminescence.</title>
        <authorList>
            <person name="Tsai I.J."/>
        </authorList>
    </citation>
    <scope>NUCLEOTIDE SEQUENCE</scope>
    <source>
        <strain evidence="3">110903Hualien_Pintung</strain>
    </source>
</reference>
<dbReference type="AlphaFoldDB" id="A0A8H6TGM6"/>
<dbReference type="GO" id="GO:0003677">
    <property type="term" value="F:DNA binding"/>
    <property type="evidence" value="ECO:0007669"/>
    <property type="project" value="UniProtKB-KW"/>
</dbReference>
<organism evidence="3 4">
    <name type="scientific">Mycena chlorophos</name>
    <name type="common">Agaric fungus</name>
    <name type="synonym">Agaricus chlorophos</name>
    <dbReference type="NCBI Taxonomy" id="658473"/>
    <lineage>
        <taxon>Eukaryota</taxon>
        <taxon>Fungi</taxon>
        <taxon>Dikarya</taxon>
        <taxon>Basidiomycota</taxon>
        <taxon>Agaricomycotina</taxon>
        <taxon>Agaricomycetes</taxon>
        <taxon>Agaricomycetidae</taxon>
        <taxon>Agaricales</taxon>
        <taxon>Marasmiineae</taxon>
        <taxon>Mycenaceae</taxon>
        <taxon>Mycena</taxon>
    </lineage>
</organism>
<sequence>MNLQVTASSRQPERAAWSDAKLVHERAICLGFALDPNSSATYTSALNSYITFCRKHNRSVEPTEDTLSFFAVYMSSHINPRSVASYLSGICSQLEPFFPDVRVRRNSALVSRTLAGCHRRWGTPVRRKRPLGEDDILLVVDDLALSQIHDDMLFLSMLTTGRDGLMRLGELTVHDSVLRRNARKITLRHTVRVQPDHFSFFLPYHKADRFYEGNTIIIQQTARRSDPYSLFRTYLASRDGLFPMNRELWLRSNGTSPTRSWFIARLKGYFPQDVAGQSLRAGGATSLAEAGVPPNVIQAIGRWASDTFQIYIRKNPVLLQAMLFGRPVHQPA</sequence>
<keyword evidence="4" id="KW-1185">Reference proteome</keyword>
<gene>
    <name evidence="3" type="ORF">HMN09_00343100</name>
</gene>
<dbReference type="OrthoDB" id="5598396at2759"/>
<evidence type="ECO:0000313" key="4">
    <source>
        <dbReference type="Proteomes" id="UP000613580"/>
    </source>
</evidence>
<name>A0A8H6TGM6_MYCCL</name>
<keyword evidence="1" id="KW-0238">DNA-binding</keyword>
<evidence type="ECO:0000256" key="2">
    <source>
        <dbReference type="ARBA" id="ARBA00023172"/>
    </source>
</evidence>
<dbReference type="PANTHER" id="PTHR34605:SF3">
    <property type="entry name" value="P CELL-TYPE AGGLUTINATION PROTEIN MAP4-LIKE-RELATED"/>
    <property type="match status" value="1"/>
</dbReference>
<dbReference type="Proteomes" id="UP000613580">
    <property type="component" value="Unassembled WGS sequence"/>
</dbReference>
<dbReference type="GO" id="GO:0015074">
    <property type="term" value="P:DNA integration"/>
    <property type="evidence" value="ECO:0007669"/>
    <property type="project" value="InterPro"/>
</dbReference>
<dbReference type="PANTHER" id="PTHR34605">
    <property type="entry name" value="PHAGE_INTEGRASE DOMAIN-CONTAINING PROTEIN"/>
    <property type="match status" value="1"/>
</dbReference>